<evidence type="ECO:0000313" key="2">
    <source>
        <dbReference type="EMBL" id="AEW92459.1"/>
    </source>
</evidence>
<dbReference type="KEGG" id="sct:SCAT_0085"/>
<dbReference type="Pfam" id="PF12680">
    <property type="entry name" value="SnoaL_2"/>
    <property type="match status" value="1"/>
</dbReference>
<protein>
    <recommendedName>
        <fullName evidence="1">SnoaL-like domain-containing protein</fullName>
    </recommendedName>
</protein>
<dbReference type="AlphaFoldDB" id="F8K2X4"/>
<dbReference type="InterPro" id="IPR032710">
    <property type="entry name" value="NTF2-like_dom_sf"/>
</dbReference>
<proteinExistence type="predicted"/>
<dbReference type="KEGG" id="scy:SCATT_00880"/>
<dbReference type="EMBL" id="CP003219">
    <property type="protein sequence ID" value="AEW92459.1"/>
    <property type="molecule type" value="Genomic_DNA"/>
</dbReference>
<dbReference type="Gene3D" id="3.10.450.50">
    <property type="match status" value="1"/>
</dbReference>
<dbReference type="HOGENOM" id="CLU_145900_0_0_11"/>
<dbReference type="OrthoDB" id="1254615at2"/>
<dbReference type="STRING" id="1003195.SCATT_00880"/>
<dbReference type="InterPro" id="IPR037401">
    <property type="entry name" value="SnoaL-like"/>
</dbReference>
<evidence type="ECO:0000259" key="1">
    <source>
        <dbReference type="Pfam" id="PF12680"/>
    </source>
</evidence>
<dbReference type="SUPFAM" id="SSF54427">
    <property type="entry name" value="NTF2-like"/>
    <property type="match status" value="1"/>
</dbReference>
<sequence>MPTVQNHAELTLATVEDLARRWYRALDRHDPLEEVVPFLVRDGLVMRFPEGTVEGLAGFADWYETVTHRFFDEAHEVRSVAVLPMGPAIAEVKVVVNWQASVWSPPAPQSRWLGFDAHQTWTVVLDGGSARIRGYTVDALEPMPGSAVL</sequence>
<dbReference type="Proteomes" id="UP000007842">
    <property type="component" value="Chromosome"/>
</dbReference>
<organism evidence="2 3">
    <name type="scientific">Streptantibioticus cattleyicolor (strain ATCC 35852 / DSM 46488 / JCM 4925 / NBRC 14057 / NRRL 8057)</name>
    <name type="common">Streptomyces cattleya</name>
    <dbReference type="NCBI Taxonomy" id="1003195"/>
    <lineage>
        <taxon>Bacteria</taxon>
        <taxon>Bacillati</taxon>
        <taxon>Actinomycetota</taxon>
        <taxon>Actinomycetes</taxon>
        <taxon>Kitasatosporales</taxon>
        <taxon>Streptomycetaceae</taxon>
        <taxon>Streptantibioticus</taxon>
    </lineage>
</organism>
<dbReference type="RefSeq" id="WP_014140862.1">
    <property type="nucleotide sequence ID" value="NC_016111.1"/>
</dbReference>
<dbReference type="eggNOG" id="ENOG5032URQ">
    <property type="taxonomic scope" value="Bacteria"/>
</dbReference>
<evidence type="ECO:0000313" key="3">
    <source>
        <dbReference type="Proteomes" id="UP000007842"/>
    </source>
</evidence>
<feature type="domain" description="SnoaL-like" evidence="1">
    <location>
        <begin position="19"/>
        <end position="127"/>
    </location>
</feature>
<name>F8K2X4_STREN</name>
<keyword evidence="3" id="KW-1185">Reference proteome</keyword>
<gene>
    <name evidence="2" type="ordered locus">SCATT_00880</name>
</gene>
<accession>G8WYR8</accession>
<accession>F8K2X4</accession>
<dbReference type="PATRIC" id="fig|1003195.11.peg.1742"/>
<reference evidence="3" key="1">
    <citation type="submission" date="2011-12" db="EMBL/GenBank/DDBJ databases">
        <title>Complete genome sequence of Streptomyces cattleya strain DSM 46488.</title>
        <authorList>
            <person name="Ou H.-Y."/>
            <person name="Li P."/>
            <person name="Zhao C."/>
            <person name="O'Hagan D."/>
            <person name="Deng Z."/>
        </authorList>
    </citation>
    <scope>NUCLEOTIDE SEQUENCE [LARGE SCALE GENOMIC DNA]</scope>
    <source>
        <strain evidence="3">ATCC 35852 / DSM 46488 / JCM 4925 / NBRC 14057 / NRRL 8057</strain>
    </source>
</reference>